<dbReference type="Pfam" id="PF07411">
    <property type="entry name" value="DUF1508"/>
    <property type="match status" value="1"/>
</dbReference>
<dbReference type="AlphaFoldDB" id="A0A9X1F6A0"/>
<gene>
    <name evidence="2" type="ORF">KCG49_02370</name>
</gene>
<organism evidence="2 3">
    <name type="scientific">Winogradskyella luteola</name>
    <dbReference type="NCBI Taxonomy" id="2828330"/>
    <lineage>
        <taxon>Bacteria</taxon>
        <taxon>Pseudomonadati</taxon>
        <taxon>Bacteroidota</taxon>
        <taxon>Flavobacteriia</taxon>
        <taxon>Flavobacteriales</taxon>
        <taxon>Flavobacteriaceae</taxon>
        <taxon>Winogradskyella</taxon>
    </lineage>
</organism>
<accession>A0A9X1F6A0</accession>
<evidence type="ECO:0000313" key="2">
    <source>
        <dbReference type="EMBL" id="MBV7268034.1"/>
    </source>
</evidence>
<dbReference type="InterPro" id="IPR010879">
    <property type="entry name" value="DUF1508"/>
</dbReference>
<dbReference type="EMBL" id="JAGSPD010000002">
    <property type="protein sequence ID" value="MBV7268034.1"/>
    <property type="molecule type" value="Genomic_DNA"/>
</dbReference>
<reference evidence="2" key="1">
    <citation type="submission" date="2021-04" db="EMBL/GenBank/DDBJ databases">
        <authorList>
            <person name="Pira H."/>
            <person name="Risdian C."/>
            <person name="Wink J."/>
        </authorList>
    </citation>
    <scope>NUCLEOTIDE SEQUENCE</scope>
    <source>
        <strain evidence="2">WHY3</strain>
    </source>
</reference>
<evidence type="ECO:0000313" key="3">
    <source>
        <dbReference type="Proteomes" id="UP001138894"/>
    </source>
</evidence>
<comment type="caution">
    <text evidence="2">The sequence shown here is derived from an EMBL/GenBank/DDBJ whole genome shotgun (WGS) entry which is preliminary data.</text>
</comment>
<evidence type="ECO:0000259" key="1">
    <source>
        <dbReference type="Pfam" id="PF07411"/>
    </source>
</evidence>
<sequence>MGYPKFVIRKSSNGKFYFNLHAVNTKVIATSEMYESKGACENGIDSVKTNAPIAETDDQS</sequence>
<dbReference type="PANTHER" id="PTHR40606:SF1">
    <property type="entry name" value="UPF0339 PROTEIN YEGP"/>
    <property type="match status" value="1"/>
</dbReference>
<name>A0A9X1F6A0_9FLAO</name>
<dbReference type="Proteomes" id="UP001138894">
    <property type="component" value="Unassembled WGS sequence"/>
</dbReference>
<dbReference type="PANTHER" id="PTHR40606">
    <property type="match status" value="1"/>
</dbReference>
<proteinExistence type="predicted"/>
<dbReference type="RefSeq" id="WP_218544586.1">
    <property type="nucleotide sequence ID" value="NZ_JAGSPD010000002.1"/>
</dbReference>
<feature type="domain" description="DUF1508" evidence="1">
    <location>
        <begin position="12"/>
        <end position="58"/>
    </location>
</feature>
<dbReference type="InterPro" id="IPR051141">
    <property type="entry name" value="UPF0339_domain"/>
</dbReference>
<keyword evidence="3" id="KW-1185">Reference proteome</keyword>
<protein>
    <submittedName>
        <fullName evidence="2">YegP family protein</fullName>
    </submittedName>
</protein>